<protein>
    <submittedName>
        <fullName evidence="1">Uncharacterized protein</fullName>
    </submittedName>
</protein>
<dbReference type="AlphaFoldDB" id="Q1Q4F8"/>
<reference evidence="1" key="1">
    <citation type="journal article" date="2006" name="Nature">
        <title>Deciphering the evolution and metabolism of an anammox bacterium from a community genome.</title>
        <authorList>
            <person name="Strous M."/>
            <person name="Pelletier E."/>
            <person name="Mangenot S."/>
            <person name="Rattei T."/>
            <person name="Lehner A."/>
            <person name="Taylor M.W."/>
            <person name="Horn M."/>
            <person name="Daims H."/>
            <person name="Bartol-Mavel D."/>
            <person name="Wincker P."/>
            <person name="Barbe V."/>
            <person name="Fonknechten N."/>
            <person name="Vallenet D."/>
            <person name="Segurens B."/>
            <person name="Schenowitz-Truong C."/>
            <person name="Medigue C."/>
            <person name="Collingro A."/>
            <person name="Snel B."/>
            <person name="Dutilh B.E."/>
            <person name="OpDenCamp H.J.M."/>
            <person name="vanDerDrift C."/>
            <person name="Cirpus I."/>
            <person name="vanDePas-Schoonen K.T."/>
            <person name="Harhangi H.R."/>
            <person name="vanNiftrik L."/>
            <person name="Schmid M."/>
            <person name="Keltjens J."/>
            <person name="vanDeVossenberg J."/>
            <person name="Kartal B."/>
            <person name="Meier H."/>
            <person name="Frishman D."/>
            <person name="Huynen M.A."/>
            <person name="Mewes H."/>
            <person name="Weissenbach J."/>
            <person name="Jetten M.S.M."/>
            <person name="Wagner M."/>
            <person name="LePaslier D."/>
        </authorList>
    </citation>
    <scope>NUCLEOTIDE SEQUENCE</scope>
</reference>
<sequence>MPDSGKHTYKLRINIDAPKIALQESHVCGLVTVSMGIATTISDPDLNSDILIDYADKAYTRLKMKDVTGLKFFSAAIRRRLSILSVTSLYFQAKYLMVKSDNCEIRNKF</sequence>
<dbReference type="EMBL" id="CT573071">
    <property type="protein sequence ID" value="CAJ74895.1"/>
    <property type="molecule type" value="Genomic_DNA"/>
</dbReference>
<proteinExistence type="predicted"/>
<dbReference type="EMBL" id="CP049055">
    <property type="protein sequence ID" value="QII12719.1"/>
    <property type="molecule type" value="Genomic_DNA"/>
</dbReference>
<organism evidence="1">
    <name type="scientific">Kuenenia stuttgartiensis</name>
    <dbReference type="NCBI Taxonomy" id="174633"/>
    <lineage>
        <taxon>Bacteria</taxon>
        <taxon>Pseudomonadati</taxon>
        <taxon>Planctomycetota</taxon>
        <taxon>Candidatus Brocadiia</taxon>
        <taxon>Candidatus Brocadiales</taxon>
        <taxon>Candidatus Brocadiaceae</taxon>
        <taxon>Candidatus Kuenenia</taxon>
    </lineage>
</organism>
<dbReference type="EMBL" id="LT934425">
    <property type="protein sequence ID" value="SOH02968.1"/>
    <property type="molecule type" value="Genomic_DNA"/>
</dbReference>
<reference evidence="2 5" key="5">
    <citation type="submission" date="2020-02" db="EMBL/GenBank/DDBJ databases">
        <title>Newly sequenced genome of strain CSTR1 showed variability in Candidatus Kuenenia stuttgartiensis genomes.</title>
        <authorList>
            <person name="Ding C."/>
            <person name="Adrian L."/>
        </authorList>
    </citation>
    <scope>NUCLEOTIDE SEQUENCE [LARGE SCALE GENOMIC DNA]</scope>
    <source>
        <strain evidence="2 5">CSTR1</strain>
    </source>
</reference>
<name>Q1Q4F8_KUEST</name>
<dbReference type="Proteomes" id="UP000501926">
    <property type="component" value="Chromosome"/>
</dbReference>
<reference evidence="1" key="2">
    <citation type="submission" date="2006-01" db="EMBL/GenBank/DDBJ databases">
        <authorList>
            <person name="Genoscope"/>
        </authorList>
    </citation>
    <scope>NUCLEOTIDE SEQUENCE</scope>
</reference>
<gene>
    <name evidence="2" type="ORF">KsCSTR_33400</name>
    <name evidence="3" type="ORF">KSMBR1_0454</name>
    <name evidence="1" type="ORF">kuste4133</name>
</gene>
<dbReference type="Proteomes" id="UP000221734">
    <property type="component" value="Chromosome Kuenenia_stuttgartiensis_MBR1"/>
</dbReference>
<evidence type="ECO:0000313" key="1">
    <source>
        <dbReference type="EMBL" id="CAJ74895.1"/>
    </source>
</evidence>
<reference evidence="3" key="3">
    <citation type="submission" date="2017-10" db="EMBL/GenBank/DDBJ databases">
        <authorList>
            <person name="Banno H."/>
            <person name="Chua N.-H."/>
        </authorList>
    </citation>
    <scope>NUCLEOTIDE SEQUENCE [LARGE SCALE GENOMIC DNA]</scope>
    <source>
        <strain evidence="3">Kuenenia_mbr1_ru-nijmegen</strain>
    </source>
</reference>
<dbReference type="KEGG" id="kst:KSMBR1_0454"/>
<evidence type="ECO:0000313" key="4">
    <source>
        <dbReference type="Proteomes" id="UP000221734"/>
    </source>
</evidence>
<evidence type="ECO:0000313" key="5">
    <source>
        <dbReference type="Proteomes" id="UP000501926"/>
    </source>
</evidence>
<evidence type="ECO:0000313" key="2">
    <source>
        <dbReference type="EMBL" id="QII12719.1"/>
    </source>
</evidence>
<reference evidence="4" key="4">
    <citation type="submission" date="2017-10" db="EMBL/GenBank/DDBJ databases">
        <authorList>
            <person name="Frank J."/>
        </authorList>
    </citation>
    <scope>NUCLEOTIDE SEQUENCE [LARGE SCALE GENOMIC DNA]</scope>
</reference>
<evidence type="ECO:0000313" key="3">
    <source>
        <dbReference type="EMBL" id="SOH02968.1"/>
    </source>
</evidence>
<keyword evidence="4" id="KW-1185">Reference proteome</keyword>
<dbReference type="RefSeq" id="WP_099323872.1">
    <property type="nucleotide sequence ID" value="NZ_CP049055.1"/>
</dbReference>
<accession>Q1Q4F8</accession>